<evidence type="ECO:0000256" key="1">
    <source>
        <dbReference type="SAM" id="Phobius"/>
    </source>
</evidence>
<dbReference type="EMBL" id="CAAALY010045989">
    <property type="protein sequence ID" value="VEL20339.1"/>
    <property type="molecule type" value="Genomic_DNA"/>
</dbReference>
<gene>
    <name evidence="2" type="ORF">PXEA_LOCUS13779</name>
</gene>
<protein>
    <submittedName>
        <fullName evidence="2">Uncharacterized protein</fullName>
    </submittedName>
</protein>
<keyword evidence="1" id="KW-1133">Transmembrane helix</keyword>
<keyword evidence="3" id="KW-1185">Reference proteome</keyword>
<organism evidence="2 3">
    <name type="scientific">Protopolystoma xenopodis</name>
    <dbReference type="NCBI Taxonomy" id="117903"/>
    <lineage>
        <taxon>Eukaryota</taxon>
        <taxon>Metazoa</taxon>
        <taxon>Spiralia</taxon>
        <taxon>Lophotrochozoa</taxon>
        <taxon>Platyhelminthes</taxon>
        <taxon>Monogenea</taxon>
        <taxon>Polyopisthocotylea</taxon>
        <taxon>Polystomatidea</taxon>
        <taxon>Polystomatidae</taxon>
        <taxon>Protopolystoma</taxon>
    </lineage>
</organism>
<evidence type="ECO:0000313" key="3">
    <source>
        <dbReference type="Proteomes" id="UP000784294"/>
    </source>
</evidence>
<evidence type="ECO:0000313" key="2">
    <source>
        <dbReference type="EMBL" id="VEL20339.1"/>
    </source>
</evidence>
<sequence length="220" mass="25286">MRHTHKQSSLPTFSCCVGRLAESVVLSFVIIVILHCLIFGSIHTRAGADFIFIIAQLKSAPQDLYPQRSAPPEDDGGFFFDQLSIWLYWKIHVEAIAFDSGHVMWRTSSERAWQKEYFDDLLSLMNRVDTATKFTMELEKENYSPFLHVLVGKAASKLGRDEYRKPTNACLLLNFSSNHTYGDMKTKMLWPLVWWQSPFDLYECADLVVVTWSCCQGNQS</sequence>
<keyword evidence="1" id="KW-0472">Membrane</keyword>
<dbReference type="AlphaFoldDB" id="A0A448WUA5"/>
<comment type="caution">
    <text evidence="2">The sequence shown here is derived from an EMBL/GenBank/DDBJ whole genome shotgun (WGS) entry which is preliminary data.</text>
</comment>
<reference evidence="2" key="1">
    <citation type="submission" date="2018-11" db="EMBL/GenBank/DDBJ databases">
        <authorList>
            <consortium name="Pathogen Informatics"/>
        </authorList>
    </citation>
    <scope>NUCLEOTIDE SEQUENCE</scope>
</reference>
<keyword evidence="1" id="KW-0812">Transmembrane</keyword>
<name>A0A448WUA5_9PLAT</name>
<feature type="transmembrane region" description="Helical" evidence="1">
    <location>
        <begin position="20"/>
        <end position="42"/>
    </location>
</feature>
<proteinExistence type="predicted"/>
<accession>A0A448WUA5</accession>
<dbReference type="Proteomes" id="UP000784294">
    <property type="component" value="Unassembled WGS sequence"/>
</dbReference>